<organism evidence="1 2">
    <name type="scientific">Pleurodeles waltl</name>
    <name type="common">Iberian ribbed newt</name>
    <dbReference type="NCBI Taxonomy" id="8319"/>
    <lineage>
        <taxon>Eukaryota</taxon>
        <taxon>Metazoa</taxon>
        <taxon>Chordata</taxon>
        <taxon>Craniata</taxon>
        <taxon>Vertebrata</taxon>
        <taxon>Euteleostomi</taxon>
        <taxon>Amphibia</taxon>
        <taxon>Batrachia</taxon>
        <taxon>Caudata</taxon>
        <taxon>Salamandroidea</taxon>
        <taxon>Salamandridae</taxon>
        <taxon>Pleurodelinae</taxon>
        <taxon>Pleurodeles</taxon>
    </lineage>
</organism>
<keyword evidence="2" id="KW-1185">Reference proteome</keyword>
<proteinExistence type="predicted"/>
<name>A0AAV7STK3_PLEWA</name>
<dbReference type="AlphaFoldDB" id="A0AAV7STK3"/>
<reference evidence="1" key="1">
    <citation type="journal article" date="2022" name="bioRxiv">
        <title>Sequencing and chromosome-scale assembly of the giantPleurodeles waltlgenome.</title>
        <authorList>
            <person name="Brown T."/>
            <person name="Elewa A."/>
            <person name="Iarovenko S."/>
            <person name="Subramanian E."/>
            <person name="Araus A.J."/>
            <person name="Petzold A."/>
            <person name="Susuki M."/>
            <person name="Suzuki K.-i.T."/>
            <person name="Hayashi T."/>
            <person name="Toyoda A."/>
            <person name="Oliveira C."/>
            <person name="Osipova E."/>
            <person name="Leigh N.D."/>
            <person name="Simon A."/>
            <person name="Yun M.H."/>
        </authorList>
    </citation>
    <scope>NUCLEOTIDE SEQUENCE</scope>
    <source>
        <strain evidence="1">20211129_DDA</strain>
        <tissue evidence="1">Liver</tissue>
    </source>
</reference>
<accession>A0AAV7STK3</accession>
<protein>
    <submittedName>
        <fullName evidence="1">Uncharacterized protein</fullName>
    </submittedName>
</protein>
<dbReference type="EMBL" id="JANPWB010000008">
    <property type="protein sequence ID" value="KAJ1167348.1"/>
    <property type="molecule type" value="Genomic_DNA"/>
</dbReference>
<gene>
    <name evidence="1" type="ORF">NDU88_007740</name>
</gene>
<dbReference type="Proteomes" id="UP001066276">
    <property type="component" value="Chromosome 4_2"/>
</dbReference>
<evidence type="ECO:0000313" key="1">
    <source>
        <dbReference type="EMBL" id="KAJ1167348.1"/>
    </source>
</evidence>
<evidence type="ECO:0000313" key="2">
    <source>
        <dbReference type="Proteomes" id="UP001066276"/>
    </source>
</evidence>
<sequence>MAVPSLTKSAHEQLVKGVPGYLILASSFRVQLPGQTPGPGQNVDLYMKITSKRKYCTIGIMPEGQRETPPIFRNKIGQWEVEELWHE</sequence>
<comment type="caution">
    <text evidence="1">The sequence shown here is derived from an EMBL/GenBank/DDBJ whole genome shotgun (WGS) entry which is preliminary data.</text>
</comment>